<dbReference type="eggNOG" id="COG0346">
    <property type="taxonomic scope" value="Bacteria"/>
</dbReference>
<gene>
    <name evidence="2" type="ordered locus">Acid345_1456</name>
</gene>
<organism evidence="2 3">
    <name type="scientific">Koribacter versatilis (strain Ellin345)</name>
    <dbReference type="NCBI Taxonomy" id="204669"/>
    <lineage>
        <taxon>Bacteria</taxon>
        <taxon>Pseudomonadati</taxon>
        <taxon>Acidobacteriota</taxon>
        <taxon>Terriglobia</taxon>
        <taxon>Terriglobales</taxon>
        <taxon>Candidatus Korobacteraceae</taxon>
        <taxon>Candidatus Korobacter</taxon>
    </lineage>
</organism>
<protein>
    <submittedName>
        <fullName evidence="2">Glyoxalase/bleomycin resistance protein/dioxygenase</fullName>
    </submittedName>
</protein>
<dbReference type="EMBL" id="CP000360">
    <property type="protein sequence ID" value="ABF40458.1"/>
    <property type="molecule type" value="Genomic_DNA"/>
</dbReference>
<evidence type="ECO:0000259" key="1">
    <source>
        <dbReference type="PROSITE" id="PS51819"/>
    </source>
</evidence>
<dbReference type="Pfam" id="PF00903">
    <property type="entry name" value="Glyoxalase"/>
    <property type="match status" value="1"/>
</dbReference>
<dbReference type="KEGG" id="aba:Acid345_1456"/>
<dbReference type="OrthoDB" id="9791602at2"/>
<reference evidence="2 3" key="1">
    <citation type="journal article" date="2009" name="Appl. Environ. Microbiol.">
        <title>Three genomes from the phylum Acidobacteria provide insight into the lifestyles of these microorganisms in soils.</title>
        <authorList>
            <person name="Ward N.L."/>
            <person name="Challacombe J.F."/>
            <person name="Janssen P.H."/>
            <person name="Henrissat B."/>
            <person name="Coutinho P.M."/>
            <person name="Wu M."/>
            <person name="Xie G."/>
            <person name="Haft D.H."/>
            <person name="Sait M."/>
            <person name="Badger J."/>
            <person name="Barabote R.D."/>
            <person name="Bradley B."/>
            <person name="Brettin T.S."/>
            <person name="Brinkac L.M."/>
            <person name="Bruce D."/>
            <person name="Creasy T."/>
            <person name="Daugherty S.C."/>
            <person name="Davidsen T.M."/>
            <person name="DeBoy R.T."/>
            <person name="Detter J.C."/>
            <person name="Dodson R.J."/>
            <person name="Durkin A.S."/>
            <person name="Ganapathy A."/>
            <person name="Gwinn-Giglio M."/>
            <person name="Han C.S."/>
            <person name="Khouri H."/>
            <person name="Kiss H."/>
            <person name="Kothari S.P."/>
            <person name="Madupu R."/>
            <person name="Nelson K.E."/>
            <person name="Nelson W.C."/>
            <person name="Paulsen I."/>
            <person name="Penn K."/>
            <person name="Ren Q."/>
            <person name="Rosovitz M.J."/>
            <person name="Selengut J.D."/>
            <person name="Shrivastava S."/>
            <person name="Sullivan S.A."/>
            <person name="Tapia R."/>
            <person name="Thompson L.S."/>
            <person name="Watkins K.L."/>
            <person name="Yang Q."/>
            <person name="Yu C."/>
            <person name="Zafar N."/>
            <person name="Zhou L."/>
            <person name="Kuske C.R."/>
        </authorList>
    </citation>
    <scope>NUCLEOTIDE SEQUENCE [LARGE SCALE GENOMIC DNA]</scope>
    <source>
        <strain evidence="2 3">Ellin345</strain>
    </source>
</reference>
<feature type="domain" description="VOC" evidence="1">
    <location>
        <begin position="6"/>
        <end position="131"/>
    </location>
</feature>
<accession>Q1IRP2</accession>
<dbReference type="AlphaFoldDB" id="Q1IRP2"/>
<dbReference type="EnsemblBacteria" id="ABF40458">
    <property type="protein sequence ID" value="ABF40458"/>
    <property type="gene ID" value="Acid345_1456"/>
</dbReference>
<dbReference type="InterPro" id="IPR004360">
    <property type="entry name" value="Glyas_Fos-R_dOase_dom"/>
</dbReference>
<dbReference type="HOGENOM" id="CLU_046006_8_4_0"/>
<dbReference type="Gene3D" id="3.10.180.10">
    <property type="entry name" value="2,3-Dihydroxybiphenyl 1,2-Dioxygenase, domain 1"/>
    <property type="match status" value="1"/>
</dbReference>
<dbReference type="RefSeq" id="WP_011522260.1">
    <property type="nucleotide sequence ID" value="NC_008009.1"/>
</dbReference>
<dbReference type="InterPro" id="IPR029068">
    <property type="entry name" value="Glyas_Bleomycin-R_OHBP_Dase"/>
</dbReference>
<dbReference type="Proteomes" id="UP000002432">
    <property type="component" value="Chromosome"/>
</dbReference>
<dbReference type="SUPFAM" id="SSF54593">
    <property type="entry name" value="Glyoxalase/Bleomycin resistance protein/Dihydroxybiphenyl dioxygenase"/>
    <property type="match status" value="1"/>
</dbReference>
<dbReference type="InterPro" id="IPR037523">
    <property type="entry name" value="VOC_core"/>
</dbReference>
<evidence type="ECO:0000313" key="2">
    <source>
        <dbReference type="EMBL" id="ABF40458.1"/>
    </source>
</evidence>
<dbReference type="STRING" id="204669.Acid345_1456"/>
<proteinExistence type="predicted"/>
<keyword evidence="3" id="KW-1185">Reference proteome</keyword>
<dbReference type="PROSITE" id="PS51819">
    <property type="entry name" value="VOC"/>
    <property type="match status" value="1"/>
</dbReference>
<sequence>MGIEMKGLCPLVQVFDMPTSLRFYRDLLGFEVVQRSQDSDDCGWCWLRSGGAELMLNTAYDDGERPAQPDRERTLGHLDTGLFIGCPDVDAAYEYLQSKGVKVDPPKVAWYGMKQLYLKDPDGFGICFQWKA</sequence>
<evidence type="ECO:0000313" key="3">
    <source>
        <dbReference type="Proteomes" id="UP000002432"/>
    </source>
</evidence>
<name>Q1IRP2_KORVE</name>